<evidence type="ECO:0008006" key="3">
    <source>
        <dbReference type="Google" id="ProtNLM"/>
    </source>
</evidence>
<evidence type="ECO:0000313" key="1">
    <source>
        <dbReference type="EMBL" id="KAK2580221.1"/>
    </source>
</evidence>
<gene>
    <name evidence="1" type="ORF">KPH14_012480</name>
</gene>
<comment type="caution">
    <text evidence="1">The sequence shown here is derived from an EMBL/GenBank/DDBJ whole genome shotgun (WGS) entry which is preliminary data.</text>
</comment>
<name>A0AAD9RJE4_9HYME</name>
<accession>A0AAD9RJE4</accession>
<dbReference type="EMBL" id="JAIFRP010000062">
    <property type="protein sequence ID" value="KAK2580221.1"/>
    <property type="molecule type" value="Genomic_DNA"/>
</dbReference>
<evidence type="ECO:0000313" key="2">
    <source>
        <dbReference type="Proteomes" id="UP001258017"/>
    </source>
</evidence>
<organism evidence="1 2">
    <name type="scientific">Odynerus spinipes</name>
    <dbReference type="NCBI Taxonomy" id="1348599"/>
    <lineage>
        <taxon>Eukaryota</taxon>
        <taxon>Metazoa</taxon>
        <taxon>Ecdysozoa</taxon>
        <taxon>Arthropoda</taxon>
        <taxon>Hexapoda</taxon>
        <taxon>Insecta</taxon>
        <taxon>Pterygota</taxon>
        <taxon>Neoptera</taxon>
        <taxon>Endopterygota</taxon>
        <taxon>Hymenoptera</taxon>
        <taxon>Apocrita</taxon>
        <taxon>Aculeata</taxon>
        <taxon>Vespoidea</taxon>
        <taxon>Vespidae</taxon>
        <taxon>Eumeninae</taxon>
        <taxon>Odynerus</taxon>
    </lineage>
</organism>
<sequence length="630" mass="72891">MDRGLKQMIWMSWTLRSRALCSNYAIPSKITQNISQNYWTTHKDIYWSERLEPIKKIMQESGAYSSIDSIRILNTITNKRLNMDLKDALDVLTVLVKIVKRNRNKIDFMQHQGFQILCEQLKQKIRVMSLPEVVECLKLLTFLEIPASTFIMQSLLQIIRKSINELHIDQVHLLLCLLKKMEPTSLSSALLIALPIILPNVINTKLDHEDLHELSLALFRIKTDGEKDVVVTLCKSIQSAIKRNPKFSTTHILKNIFTTLCFMTDKEYDSSVIADTIEVVQERLFPRIHTLYMTDIIECIHAITYSIMNRNMAPYSIVFINTLLETAMSTNVDFIFGCKILKHLNNMQYVHVPFIEYLLQNTSLEDLSIYNTDILLHALSNANYKLIPWIHLEMKFLSSSFLLNCSIKFLLKCNIYLAALDKYYPQLLSAVFVKTHVKTLKLSSSEKEFENLLLLYQSVKTCYPEYKGPWPSDELLTYVFGMQYLLPKSTLKNSLETAMGGSQYVLSSLKTKIGHNIDHAIIMRKGGYPIAFNTDNSNVPENSNTYVEELQYPPESYVILILEIPSFSYSINTGCLLNVKRIQLKTLEKWTGHKCIDINMHIWNSLPKHEKIPYIMQKIRNECNDIIPEM</sequence>
<dbReference type="AlphaFoldDB" id="A0AAD9RJE4"/>
<proteinExistence type="predicted"/>
<reference evidence="1" key="2">
    <citation type="journal article" date="2023" name="Commun. Biol.">
        <title>Intrasexual cuticular hydrocarbon dimorphism in a wasp sheds light on hydrocarbon biosynthesis genes in Hymenoptera.</title>
        <authorList>
            <person name="Moris V.C."/>
            <person name="Podsiadlowski L."/>
            <person name="Martin S."/>
            <person name="Oeyen J.P."/>
            <person name="Donath A."/>
            <person name="Petersen M."/>
            <person name="Wilbrandt J."/>
            <person name="Misof B."/>
            <person name="Liedtke D."/>
            <person name="Thamm M."/>
            <person name="Scheiner R."/>
            <person name="Schmitt T."/>
            <person name="Niehuis O."/>
        </authorList>
    </citation>
    <scope>NUCLEOTIDE SEQUENCE</scope>
    <source>
        <strain evidence="1">GBR_01_08_01A</strain>
    </source>
</reference>
<dbReference type="Proteomes" id="UP001258017">
    <property type="component" value="Unassembled WGS sequence"/>
</dbReference>
<keyword evidence="2" id="KW-1185">Reference proteome</keyword>
<protein>
    <recommendedName>
        <fullName evidence="3">RAP domain-containing protein</fullName>
    </recommendedName>
</protein>
<reference evidence="1" key="1">
    <citation type="submission" date="2021-08" db="EMBL/GenBank/DDBJ databases">
        <authorList>
            <person name="Misof B."/>
            <person name="Oliver O."/>
            <person name="Podsiadlowski L."/>
            <person name="Donath A."/>
            <person name="Peters R."/>
            <person name="Mayer C."/>
            <person name="Rust J."/>
            <person name="Gunkel S."/>
            <person name="Lesny P."/>
            <person name="Martin S."/>
            <person name="Oeyen J.P."/>
            <person name="Petersen M."/>
            <person name="Panagiotis P."/>
            <person name="Wilbrandt J."/>
            <person name="Tanja T."/>
        </authorList>
    </citation>
    <scope>NUCLEOTIDE SEQUENCE</scope>
    <source>
        <strain evidence="1">GBR_01_08_01A</strain>
        <tissue evidence="1">Thorax + abdomen</tissue>
    </source>
</reference>